<organism evidence="1 2">
    <name type="scientific">Bradyrhizobium macuxiense</name>
    <dbReference type="NCBI Taxonomy" id="1755647"/>
    <lineage>
        <taxon>Bacteria</taxon>
        <taxon>Pseudomonadati</taxon>
        <taxon>Pseudomonadota</taxon>
        <taxon>Alphaproteobacteria</taxon>
        <taxon>Hyphomicrobiales</taxon>
        <taxon>Nitrobacteraceae</taxon>
        <taxon>Bradyrhizobium</taxon>
    </lineage>
</organism>
<protein>
    <submittedName>
        <fullName evidence="1">Uncharacterized protein</fullName>
    </submittedName>
</protein>
<dbReference type="AlphaFoldDB" id="A0A560KS73"/>
<gene>
    <name evidence="1" type="ORF">FBZ93_1327</name>
</gene>
<name>A0A560KS73_9BRAD</name>
<dbReference type="Proteomes" id="UP000321304">
    <property type="component" value="Unassembled WGS sequence"/>
</dbReference>
<evidence type="ECO:0000313" key="1">
    <source>
        <dbReference type="EMBL" id="TWB86009.1"/>
    </source>
</evidence>
<keyword evidence="2" id="KW-1185">Reference proteome</keyword>
<proteinExistence type="predicted"/>
<accession>A0A560KS73</accession>
<evidence type="ECO:0000313" key="2">
    <source>
        <dbReference type="Proteomes" id="UP000321304"/>
    </source>
</evidence>
<dbReference type="EMBL" id="VITY01000032">
    <property type="protein sequence ID" value="TWB86009.1"/>
    <property type="molecule type" value="Genomic_DNA"/>
</dbReference>
<sequence>MRAPMAKATAHLGDRPLALVKGSILHSACLVSNGDVAAVDLSRLASDNFIPPNEGFHL</sequence>
<comment type="caution">
    <text evidence="1">The sequence shown here is derived from an EMBL/GenBank/DDBJ whole genome shotgun (WGS) entry which is preliminary data.</text>
</comment>
<reference evidence="1 2" key="1">
    <citation type="submission" date="2019-06" db="EMBL/GenBank/DDBJ databases">
        <title>Genomic Encyclopedia of Type Strains, Phase IV (KMG-V): Genome sequencing to study the core and pangenomes of soil and plant-associated prokaryotes.</title>
        <authorList>
            <person name="Whitman W."/>
        </authorList>
    </citation>
    <scope>NUCLEOTIDE SEQUENCE [LARGE SCALE GENOMIC DNA]</scope>
    <source>
        <strain evidence="1 2">BR 10355</strain>
    </source>
</reference>